<sequence length="41" mass="4608">MRAPRRSMPTRHSLVVAHLRQSCALRISGISLPAELAGRRR</sequence>
<dbReference type="AlphaFoldDB" id="A0A0C5XL30"/>
<reference evidence="1 2" key="1">
    <citation type="journal article" date="2015" name="Genome Announc.">
        <title>Complete Genome Sequence of Steroid-Transforming Nocardioides simplex VKM Ac-2033D.</title>
        <authorList>
            <person name="Shtratnikova V.Y."/>
            <person name="Schelkunov M.I."/>
            <person name="Pekov Y.A."/>
            <person name="Fokina V.V."/>
            <person name="Logacheva M.D."/>
            <person name="Sokolov S.L."/>
            <person name="Bragin E.Y."/>
            <person name="Ashapkin V.V."/>
            <person name="Donova M.V."/>
        </authorList>
    </citation>
    <scope>NUCLEOTIDE SEQUENCE [LARGE SCALE GENOMIC DNA]</scope>
    <source>
        <strain evidence="1 2">VKM Ac-2033D</strain>
    </source>
</reference>
<dbReference type="KEGG" id="psim:KR76_00056"/>
<dbReference type="EMBL" id="CP009896">
    <property type="protein sequence ID" value="AJR18197.1"/>
    <property type="molecule type" value="Genomic_DNA"/>
</dbReference>
<evidence type="ECO:0000313" key="2">
    <source>
        <dbReference type="Proteomes" id="UP000030300"/>
    </source>
</evidence>
<accession>A0A0C5XL30</accession>
<proteinExistence type="predicted"/>
<dbReference type="Proteomes" id="UP000030300">
    <property type="component" value="Chromosome"/>
</dbReference>
<gene>
    <name evidence="1" type="ORF">KR76_00056</name>
</gene>
<dbReference type="HOGENOM" id="CLU_3273468_0_0_11"/>
<protein>
    <submittedName>
        <fullName evidence="1">Uncharacterized protein</fullName>
    </submittedName>
</protein>
<organism evidence="1 2">
    <name type="scientific">Nocardioides simplex</name>
    <name type="common">Arthrobacter simplex</name>
    <dbReference type="NCBI Taxonomy" id="2045"/>
    <lineage>
        <taxon>Bacteria</taxon>
        <taxon>Bacillati</taxon>
        <taxon>Actinomycetota</taxon>
        <taxon>Actinomycetes</taxon>
        <taxon>Propionibacteriales</taxon>
        <taxon>Nocardioidaceae</taxon>
        <taxon>Pimelobacter</taxon>
    </lineage>
</organism>
<keyword evidence="2" id="KW-1185">Reference proteome</keyword>
<evidence type="ECO:0000313" key="1">
    <source>
        <dbReference type="EMBL" id="AJR18197.1"/>
    </source>
</evidence>
<name>A0A0C5XL30_NOCSI</name>